<evidence type="ECO:0000259" key="1">
    <source>
        <dbReference type="Pfam" id="PF10881"/>
    </source>
</evidence>
<dbReference type="EMBL" id="ADCY02000006">
    <property type="protein sequence ID" value="EFG31904.1"/>
    <property type="molecule type" value="Genomic_DNA"/>
</dbReference>
<dbReference type="Proteomes" id="UP000017813">
    <property type="component" value="Unassembled WGS sequence"/>
</dbReference>
<evidence type="ECO:0000313" key="3">
    <source>
        <dbReference type="Proteomes" id="UP000017813"/>
    </source>
</evidence>
<accession>V9HME8</accession>
<keyword evidence="3" id="KW-1185">Reference proteome</keyword>
<dbReference type="Pfam" id="PF10881">
    <property type="entry name" value="DUF2726"/>
    <property type="match status" value="1"/>
</dbReference>
<dbReference type="STRING" id="641147.HMPREF9021_00306"/>
<dbReference type="HOGENOM" id="CLU_082936_3_1_4"/>
<proteinExistence type="predicted"/>
<evidence type="ECO:0000313" key="2">
    <source>
        <dbReference type="EMBL" id="EFG31904.1"/>
    </source>
</evidence>
<sequence length="165" mass="19117">MSILLAFLGILFLILLAFHYYKGKPDKNNPFDGKTELPYTRRAPLTPTELKVYDLLLETFPNYMIFPQVQVSRVVESPKENNLYWFNFINRLSYDFVVCRLDGTPIAAIEIDDDTHALPQRQAADNRKDLATLAAGIAIFRWPVREIPDRQEIITQMQLIDKQAE</sequence>
<dbReference type="AlphaFoldDB" id="V9HME8"/>
<reference evidence="2 3" key="1">
    <citation type="submission" date="2010-03" db="EMBL/GenBank/DDBJ databases">
        <authorList>
            <consortium name="The Broad Institute Genome Sequencing Platform"/>
            <person name="Ward D."/>
            <person name="Earl A."/>
            <person name="Feldgarden M."/>
            <person name="Gevers D."/>
            <person name="Young S."/>
            <person name="Zeng Q."/>
            <person name="Koehrsen M."/>
            <person name="Alvarado L."/>
            <person name="Berlin A.M."/>
            <person name="Borenstein D."/>
            <person name="Chapman S.B."/>
            <person name="Chen Z."/>
            <person name="Engels R."/>
            <person name="Freedman E."/>
            <person name="Gellesch M."/>
            <person name="Goldberg J."/>
            <person name="Griggs A."/>
            <person name="Gujja S."/>
            <person name="Heilman E.R."/>
            <person name="Heiman D.I."/>
            <person name="Hepburn T.A."/>
            <person name="Howarth C."/>
            <person name="Jen D."/>
            <person name="Larson L."/>
            <person name="Mehta T."/>
            <person name="Park D."/>
            <person name="Pearson M."/>
            <person name="Richards J."/>
            <person name="Roberts A."/>
            <person name="Saif S."/>
            <person name="Shea T.D."/>
            <person name="Shenoy N."/>
            <person name="Sisk P."/>
            <person name="Stolte C."/>
            <person name="Sykes S.N."/>
            <person name="Walk T."/>
            <person name="White J."/>
            <person name="Yandava C."/>
            <person name="Izard J."/>
            <person name="Baranova O.V."/>
            <person name="Blanton J.M."/>
            <person name="Tanner A.C."/>
            <person name="Dewhirst F."/>
            <person name="Haas B."/>
            <person name="Nusbaum C."/>
            <person name="Birren B."/>
        </authorList>
    </citation>
    <scope>NUCLEOTIDE SEQUENCE [LARGE SCALE GENOMIC DNA]</scope>
    <source>
        <strain evidence="2 3">ATCC 29453</strain>
    </source>
</reference>
<dbReference type="OrthoDB" id="6882268at2"/>
<dbReference type="eggNOG" id="ENOG50335IT">
    <property type="taxonomic scope" value="Bacteria"/>
</dbReference>
<gene>
    <name evidence="2" type="ORF">HMPREF9021_00306</name>
</gene>
<reference evidence="2 3" key="2">
    <citation type="submission" date="2011-10" db="EMBL/GenBank/DDBJ databases">
        <title>The Genome Sequence of Simonsiella muelleri ATCC 29453.</title>
        <authorList>
            <consortium name="The Broad Institute Genome Sequencing Platform"/>
            <consortium name="The Broad Institute Genome Sequencing Center for Infectious Disease"/>
            <person name="Earl A."/>
            <person name="Ward D."/>
            <person name="Feldgarden M."/>
            <person name="Gevers D."/>
            <person name="Izard J."/>
            <person name="Baranova O.V."/>
            <person name="Blanton J.M."/>
            <person name="Tanner A.C."/>
            <person name="Dewhirst F."/>
            <person name="Young S.K."/>
            <person name="Zeng Q."/>
            <person name="Gargeya S."/>
            <person name="Fitzgerald M."/>
            <person name="Haas B."/>
            <person name="Abouelleil A."/>
            <person name="Alvarado L."/>
            <person name="Arachchi H.M."/>
            <person name="Berlin A."/>
            <person name="Brown A."/>
            <person name="Chapman S.B."/>
            <person name="Chen Z."/>
            <person name="Dunbar C."/>
            <person name="Freedman E."/>
            <person name="Gearin G."/>
            <person name="Goldberg J."/>
            <person name="Griggs A."/>
            <person name="Gujja S."/>
            <person name="Heiman D."/>
            <person name="Howarth C."/>
            <person name="Larson L."/>
            <person name="Lui A."/>
            <person name="MacDonald P.J.P."/>
            <person name="Montmayeur A."/>
            <person name="Murphy C."/>
            <person name="Neiman D."/>
            <person name="Pearson M."/>
            <person name="Priest M."/>
            <person name="Roberts A."/>
            <person name="Saif S."/>
            <person name="Shea T."/>
            <person name="Shenoy N."/>
            <person name="Sisk P."/>
            <person name="Stolte C."/>
            <person name="Sykes S."/>
            <person name="Wortman J."/>
            <person name="Nusbaum C."/>
            <person name="Birren B."/>
        </authorList>
    </citation>
    <scope>NUCLEOTIDE SEQUENCE [LARGE SCALE GENOMIC DNA]</scope>
    <source>
        <strain evidence="2 3">ATCC 29453</strain>
    </source>
</reference>
<dbReference type="InterPro" id="IPR024402">
    <property type="entry name" value="DUF2726"/>
</dbReference>
<name>V9HME8_9NEIS</name>
<protein>
    <recommendedName>
        <fullName evidence="1">DUF2726 domain-containing protein</fullName>
    </recommendedName>
</protein>
<organism evidence="2 3">
    <name type="scientific">Simonsiella muelleri ATCC 29453</name>
    <dbReference type="NCBI Taxonomy" id="641147"/>
    <lineage>
        <taxon>Bacteria</taxon>
        <taxon>Pseudomonadati</taxon>
        <taxon>Pseudomonadota</taxon>
        <taxon>Betaproteobacteria</taxon>
        <taxon>Neisseriales</taxon>
        <taxon>Neisseriaceae</taxon>
        <taxon>Simonsiella</taxon>
    </lineage>
</organism>
<dbReference type="RefSeq" id="WP_002641221.1">
    <property type="nucleotide sequence ID" value="NZ_CP019448.1"/>
</dbReference>
<dbReference type="KEGG" id="smur:BWP33_01055"/>
<feature type="domain" description="DUF2726" evidence="1">
    <location>
        <begin position="45"/>
        <end position="157"/>
    </location>
</feature>
<comment type="caution">
    <text evidence="2">The sequence shown here is derived from an EMBL/GenBank/DDBJ whole genome shotgun (WGS) entry which is preliminary data.</text>
</comment>